<comment type="caution">
    <text evidence="1">The sequence shown here is derived from an EMBL/GenBank/DDBJ whole genome shotgun (WGS) entry which is preliminary data.</text>
</comment>
<dbReference type="EMBL" id="JAEKNQ010000036">
    <property type="protein sequence ID" value="MBJ7603448.1"/>
    <property type="molecule type" value="Genomic_DNA"/>
</dbReference>
<gene>
    <name evidence="1" type="ORF">JF888_09715</name>
</gene>
<reference evidence="1 2" key="1">
    <citation type="submission" date="2020-10" db="EMBL/GenBank/DDBJ databases">
        <title>Ca. Dormibacterota MAGs.</title>
        <authorList>
            <person name="Montgomery K."/>
        </authorList>
    </citation>
    <scope>NUCLEOTIDE SEQUENCE [LARGE SCALE GENOMIC DNA]</scope>
    <source>
        <strain evidence="1">SC8811_S16_3</strain>
    </source>
</reference>
<protein>
    <submittedName>
        <fullName evidence="1">Uncharacterized protein</fullName>
    </submittedName>
</protein>
<proteinExistence type="predicted"/>
<organism evidence="1 2">
    <name type="scientific">Candidatus Dormiibacter inghamiae</name>
    <dbReference type="NCBI Taxonomy" id="3127013"/>
    <lineage>
        <taxon>Bacteria</taxon>
        <taxon>Bacillati</taxon>
        <taxon>Candidatus Dormiibacterota</taxon>
        <taxon>Candidatus Dormibacteria</taxon>
        <taxon>Candidatus Dormibacterales</taxon>
        <taxon>Candidatus Dormibacteraceae</taxon>
        <taxon>Candidatus Dormiibacter</taxon>
    </lineage>
</organism>
<dbReference type="Proteomes" id="UP000620075">
    <property type="component" value="Unassembled WGS sequence"/>
</dbReference>
<evidence type="ECO:0000313" key="2">
    <source>
        <dbReference type="Proteomes" id="UP000620075"/>
    </source>
</evidence>
<name>A0A934KII6_9BACT</name>
<dbReference type="AlphaFoldDB" id="A0A934KII6"/>
<dbReference type="RefSeq" id="WP_338179486.1">
    <property type="nucleotide sequence ID" value="NZ_JAEKNQ010000036.1"/>
</dbReference>
<accession>A0A934KII6</accession>
<sequence length="421" mass="44465">MPGSVVYHAGLSKLVVAPATPTPPALDALMGRLLGALEAALPALDGESARRVRVLQAGLELISGRPLSEADSGTTSDVLTLAESAIRMRAPDLGVDVQPEHRPQAVPAPATIALALVQFAVNAKQHEFMDAAQLRPVRSVRLRVGSGPAFYVEWPSAEVTGAQVNTARHQRARLRWGWGYVRLAADALGGVALPPGLTNPGWEGAGFSIGSRLLAVPVACFECGRRVRCTASWEQETGFAHTASRRLIKDSLAGAIEAAAAAPGAIVYRDLFCARSSGDRTWVALPPETGTNRIKDVLRGLDHERVLWAAPEPHATRVHALTLILARLAGEEWPLFDAASFGQAFSGACQALRLDPPDLTGATVYPDGRVAAFLLAELGGRLRVSQGTLVFDAPPGAGDDPLLGVLEPGGRLTPELDQLFT</sequence>
<evidence type="ECO:0000313" key="1">
    <source>
        <dbReference type="EMBL" id="MBJ7603448.1"/>
    </source>
</evidence>